<comment type="caution">
    <text evidence="2">The sequence shown here is derived from an EMBL/GenBank/DDBJ whole genome shotgun (WGS) entry which is preliminary data.</text>
</comment>
<feature type="region of interest" description="Disordered" evidence="1">
    <location>
        <begin position="1"/>
        <end position="54"/>
    </location>
</feature>
<name>A0A9W7ZZH9_9FUNG</name>
<proteinExistence type="predicted"/>
<evidence type="ECO:0000256" key="1">
    <source>
        <dbReference type="SAM" id="MobiDB-lite"/>
    </source>
</evidence>
<dbReference type="EMBL" id="JANBPT010000583">
    <property type="protein sequence ID" value="KAJ1916447.1"/>
    <property type="molecule type" value="Genomic_DNA"/>
</dbReference>
<organism evidence="2 3">
    <name type="scientific">Tieghemiomyces parasiticus</name>
    <dbReference type="NCBI Taxonomy" id="78921"/>
    <lineage>
        <taxon>Eukaryota</taxon>
        <taxon>Fungi</taxon>
        <taxon>Fungi incertae sedis</taxon>
        <taxon>Zoopagomycota</taxon>
        <taxon>Kickxellomycotina</taxon>
        <taxon>Dimargaritomycetes</taxon>
        <taxon>Dimargaritales</taxon>
        <taxon>Dimargaritaceae</taxon>
        <taxon>Tieghemiomyces</taxon>
    </lineage>
</organism>
<sequence length="168" mass="18444">LADSQSTDYTEPEVKPKPPAKPKRGILRPSPPPSTPASLTTPEDTDIDFDDGSGGIVNGINIDKDVRKPPLTSAEPVTPGLLQRLRDTFSRYQADYAVLKSDLADLGRNLRIAGRQSQTQALALTRTITLALLSQLNRLIGRTQQRVEYWGKTRPSSFEYHGTKADST</sequence>
<dbReference type="AlphaFoldDB" id="A0A9W7ZZH9"/>
<keyword evidence="3" id="KW-1185">Reference proteome</keyword>
<protein>
    <submittedName>
        <fullName evidence="2">Uncharacterized protein</fullName>
    </submittedName>
</protein>
<evidence type="ECO:0000313" key="3">
    <source>
        <dbReference type="Proteomes" id="UP001150569"/>
    </source>
</evidence>
<accession>A0A9W7ZZH9</accession>
<reference evidence="2" key="1">
    <citation type="submission" date="2022-07" db="EMBL/GenBank/DDBJ databases">
        <title>Phylogenomic reconstructions and comparative analyses of Kickxellomycotina fungi.</title>
        <authorList>
            <person name="Reynolds N.K."/>
            <person name="Stajich J.E."/>
            <person name="Barry K."/>
            <person name="Grigoriev I.V."/>
            <person name="Crous P."/>
            <person name="Smith M.E."/>
        </authorList>
    </citation>
    <scope>NUCLEOTIDE SEQUENCE</scope>
    <source>
        <strain evidence="2">RSA 861</strain>
    </source>
</reference>
<feature type="non-terminal residue" evidence="2">
    <location>
        <position position="1"/>
    </location>
</feature>
<gene>
    <name evidence="2" type="ORF">IWQ60_008093</name>
</gene>
<evidence type="ECO:0000313" key="2">
    <source>
        <dbReference type="EMBL" id="KAJ1916447.1"/>
    </source>
</evidence>
<dbReference type="Proteomes" id="UP001150569">
    <property type="component" value="Unassembled WGS sequence"/>
</dbReference>